<proteinExistence type="predicted"/>
<keyword evidence="9" id="KW-1185">Reference proteome</keyword>
<dbReference type="GO" id="GO:0005524">
    <property type="term" value="F:ATP binding"/>
    <property type="evidence" value="ECO:0007669"/>
    <property type="project" value="UniProtKB-UniRule"/>
</dbReference>
<dbReference type="SUPFAM" id="SSF56112">
    <property type="entry name" value="Protein kinase-like (PK-like)"/>
    <property type="match status" value="1"/>
</dbReference>
<dbReference type="AlphaFoldDB" id="A0ABD2BZ47"/>
<evidence type="ECO:0000256" key="5">
    <source>
        <dbReference type="ARBA" id="ARBA00022840"/>
    </source>
</evidence>
<dbReference type="InterPro" id="IPR000719">
    <property type="entry name" value="Prot_kinase_dom"/>
</dbReference>
<feature type="domain" description="Protein kinase" evidence="7">
    <location>
        <begin position="578"/>
        <end position="859"/>
    </location>
</feature>
<evidence type="ECO:0000256" key="1">
    <source>
        <dbReference type="ARBA" id="ARBA00022527"/>
    </source>
</evidence>
<name>A0ABD2BZ47_VESSQ</name>
<dbReference type="SMART" id="SM00220">
    <property type="entry name" value="S_TKc"/>
    <property type="match status" value="1"/>
</dbReference>
<dbReference type="Gene3D" id="3.30.200.20">
    <property type="entry name" value="Phosphorylase Kinase, domain 1"/>
    <property type="match status" value="1"/>
</dbReference>
<evidence type="ECO:0000259" key="7">
    <source>
        <dbReference type="PROSITE" id="PS50011"/>
    </source>
</evidence>
<dbReference type="Pfam" id="PF00069">
    <property type="entry name" value="Pkinase"/>
    <property type="match status" value="1"/>
</dbReference>
<dbReference type="Proteomes" id="UP001607302">
    <property type="component" value="Unassembled WGS sequence"/>
</dbReference>
<accession>A0ABD2BZ47</accession>
<dbReference type="Gene3D" id="1.10.510.10">
    <property type="entry name" value="Transferase(Phosphotransferase) domain 1"/>
    <property type="match status" value="1"/>
</dbReference>
<dbReference type="PROSITE" id="PS00107">
    <property type="entry name" value="PROTEIN_KINASE_ATP"/>
    <property type="match status" value="1"/>
</dbReference>
<organism evidence="8 9">
    <name type="scientific">Vespula squamosa</name>
    <name type="common">Southern yellow jacket</name>
    <name type="synonym">Wasp</name>
    <dbReference type="NCBI Taxonomy" id="30214"/>
    <lineage>
        <taxon>Eukaryota</taxon>
        <taxon>Metazoa</taxon>
        <taxon>Ecdysozoa</taxon>
        <taxon>Arthropoda</taxon>
        <taxon>Hexapoda</taxon>
        <taxon>Insecta</taxon>
        <taxon>Pterygota</taxon>
        <taxon>Neoptera</taxon>
        <taxon>Endopterygota</taxon>
        <taxon>Hymenoptera</taxon>
        <taxon>Apocrita</taxon>
        <taxon>Aculeata</taxon>
        <taxon>Vespoidea</taxon>
        <taxon>Vespidae</taxon>
        <taxon>Vespinae</taxon>
        <taxon>Vespula</taxon>
    </lineage>
</organism>
<keyword evidence="5 6" id="KW-0067">ATP-binding</keyword>
<keyword evidence="2" id="KW-0808">Transferase</keyword>
<evidence type="ECO:0000256" key="4">
    <source>
        <dbReference type="ARBA" id="ARBA00022777"/>
    </source>
</evidence>
<dbReference type="PANTHER" id="PTHR22974">
    <property type="entry name" value="MIXED LINEAGE PROTEIN KINASE"/>
    <property type="match status" value="1"/>
</dbReference>
<comment type="caution">
    <text evidence="8">The sequence shown here is derived from an EMBL/GenBank/DDBJ whole genome shotgun (WGS) entry which is preliminary data.</text>
</comment>
<evidence type="ECO:0000256" key="3">
    <source>
        <dbReference type="ARBA" id="ARBA00022741"/>
    </source>
</evidence>
<dbReference type="InterPro" id="IPR017441">
    <property type="entry name" value="Protein_kinase_ATP_BS"/>
</dbReference>
<dbReference type="InterPro" id="IPR011009">
    <property type="entry name" value="Kinase-like_dom_sf"/>
</dbReference>
<keyword evidence="1" id="KW-0723">Serine/threonine-protein kinase</keyword>
<keyword evidence="3 6" id="KW-0547">Nucleotide-binding</keyword>
<dbReference type="PROSITE" id="PS00108">
    <property type="entry name" value="PROTEIN_KINASE_ST"/>
    <property type="match status" value="1"/>
</dbReference>
<dbReference type="EMBL" id="JAUDFV010000027">
    <property type="protein sequence ID" value="KAL2738019.1"/>
    <property type="molecule type" value="Genomic_DNA"/>
</dbReference>
<evidence type="ECO:0000256" key="6">
    <source>
        <dbReference type="PROSITE-ProRule" id="PRU10141"/>
    </source>
</evidence>
<dbReference type="GO" id="GO:0004674">
    <property type="term" value="F:protein serine/threonine kinase activity"/>
    <property type="evidence" value="ECO:0007669"/>
    <property type="project" value="UniProtKB-KW"/>
</dbReference>
<gene>
    <name evidence="8" type="ORF">V1478_002105</name>
</gene>
<dbReference type="PANTHER" id="PTHR22974:SF21">
    <property type="entry name" value="DUAL SPECIFICITY PROTEIN KINASE TTK"/>
    <property type="match status" value="1"/>
</dbReference>
<dbReference type="PROSITE" id="PS50011">
    <property type="entry name" value="PROTEIN_KINASE_DOM"/>
    <property type="match status" value="1"/>
</dbReference>
<dbReference type="InterPro" id="IPR008271">
    <property type="entry name" value="Ser/Thr_kinase_AS"/>
</dbReference>
<reference evidence="8 9" key="1">
    <citation type="journal article" date="2024" name="Ann. Entomol. Soc. Am.">
        <title>Genomic analyses of the southern and eastern yellowjacket wasps (Hymenoptera: Vespidae) reveal evolutionary signatures of social life.</title>
        <authorList>
            <person name="Catto M.A."/>
            <person name="Caine P.B."/>
            <person name="Orr S.E."/>
            <person name="Hunt B.G."/>
            <person name="Goodisman M.A.D."/>
        </authorList>
    </citation>
    <scope>NUCLEOTIDE SEQUENCE [LARGE SCALE GENOMIC DNA]</scope>
    <source>
        <strain evidence="8">233</strain>
        <tissue evidence="8">Head and thorax</tissue>
    </source>
</reference>
<evidence type="ECO:0000313" key="9">
    <source>
        <dbReference type="Proteomes" id="UP001607302"/>
    </source>
</evidence>
<sequence>MEDNSTRSSFGAGGLHARPKFQPVRVKALLHFCESDDEEIEENTINSGNETDYDVQVLPLNDSIRDICRNDLSLQHISNSESIDGKSKEVHACVSLNSSFKEYLPSNNDNKANSNIRLSVEMDTISYNNVNRTDEEEQEKNHKVISCENTCVENIKNSDLLNAIQHGNSLFHDAMKGERNANLGLKLYQENVLGIKVHENTPSNIYAERMEQKQENLIMEEDIHREKFDHKSENKPYKDTESNIGHIAFILANEKNILRDINRVVTNSSKSKSPTDEKYLNSENLLCSETPSISDTRSSIYSVSTVTPLKHTNLHSVGSNSCILQNKLQSDVLINAAQTPSTILSTWSQNNARQMPLHSRGLSVIESTPTSADSILTQGMRKKDDTPRYFYQREKRMRQPLGITMCSDQSDSVNNISVFSTESNVRTLHNKQLSRVEETETDDNIFEAPCEQKKSSRNSIIKENMEQLENKFMQSDIGSAEQLGPSQNFKSMDIGKNDERIKNTIEEVVFVSDKHGTSISKVELMNSEEQNIISTEREVEENIKQVVGEISNVQVSIPSNPSSSMERYKRIMIKNKEYLILGTLGRGMSGEVLRVQDLTSSELRAIKCVNLSRMDKDSAQGCLEEISMLHKLQASCIVRMFDYEIKYPLVYVVMEMGDTDLSRLLKLTSQEKQLPLTMILYYWTEMLTAVKHIHDNGVIHSDLKPANFLLVRGRLKLIDFGIASNMNADMTSVVKNCPIGTLNYISPEAVMDIGGNGDSPNHNVKYKISYKSDVWSLGCILYGLVYGQTPFHHIRPQWAKVNAITNPNPKIAFPTSVLLLDKTEKFEPPPILIDVMRKCLQHNPKARPTVAELLQIQYIPARQDAKAMLSIPPEIPPNILVKIKHALNEEEWRRLIQVLEKKSL</sequence>
<evidence type="ECO:0000313" key="8">
    <source>
        <dbReference type="EMBL" id="KAL2738019.1"/>
    </source>
</evidence>
<feature type="binding site" evidence="6">
    <location>
        <position position="607"/>
    </location>
    <ligand>
        <name>ATP</name>
        <dbReference type="ChEBI" id="CHEBI:30616"/>
    </ligand>
</feature>
<evidence type="ECO:0000256" key="2">
    <source>
        <dbReference type="ARBA" id="ARBA00022679"/>
    </source>
</evidence>
<protein>
    <submittedName>
        <fullName evidence="8">Serine/threonine-protein kinase mps1</fullName>
    </submittedName>
</protein>
<keyword evidence="4 8" id="KW-0418">Kinase</keyword>